<feature type="region of interest" description="Disordered" evidence="1">
    <location>
        <begin position="136"/>
        <end position="164"/>
    </location>
</feature>
<comment type="caution">
    <text evidence="3">The sequence shown here is derived from an EMBL/GenBank/DDBJ whole genome shotgun (WGS) entry which is preliminary data.</text>
</comment>
<evidence type="ECO:0000256" key="1">
    <source>
        <dbReference type="SAM" id="MobiDB-lite"/>
    </source>
</evidence>
<keyword evidence="4" id="KW-1185">Reference proteome</keyword>
<gene>
    <name evidence="3" type="ORF">NE237_021591</name>
</gene>
<dbReference type="OrthoDB" id="1707487at2759"/>
<name>A0A9Q0K3F1_9MAGN</name>
<dbReference type="Proteomes" id="UP001141806">
    <property type="component" value="Unassembled WGS sequence"/>
</dbReference>
<organism evidence="3 4">
    <name type="scientific">Protea cynaroides</name>
    <dbReference type="NCBI Taxonomy" id="273540"/>
    <lineage>
        <taxon>Eukaryota</taxon>
        <taxon>Viridiplantae</taxon>
        <taxon>Streptophyta</taxon>
        <taxon>Embryophyta</taxon>
        <taxon>Tracheophyta</taxon>
        <taxon>Spermatophyta</taxon>
        <taxon>Magnoliopsida</taxon>
        <taxon>Proteales</taxon>
        <taxon>Proteaceae</taxon>
        <taxon>Protea</taxon>
    </lineage>
</organism>
<dbReference type="InterPro" id="IPR025836">
    <property type="entry name" value="Zn_knuckle_CX2CX4HX4C"/>
</dbReference>
<evidence type="ECO:0000313" key="4">
    <source>
        <dbReference type="Proteomes" id="UP001141806"/>
    </source>
</evidence>
<dbReference type="EMBL" id="JAMYWD010000009">
    <property type="protein sequence ID" value="KAJ4961681.1"/>
    <property type="molecule type" value="Genomic_DNA"/>
</dbReference>
<reference evidence="3" key="1">
    <citation type="journal article" date="2023" name="Plant J.">
        <title>The genome of the king protea, Protea cynaroides.</title>
        <authorList>
            <person name="Chang J."/>
            <person name="Duong T.A."/>
            <person name="Schoeman C."/>
            <person name="Ma X."/>
            <person name="Roodt D."/>
            <person name="Barker N."/>
            <person name="Li Z."/>
            <person name="Van de Peer Y."/>
            <person name="Mizrachi E."/>
        </authorList>
    </citation>
    <scope>NUCLEOTIDE SEQUENCE</scope>
    <source>
        <tissue evidence="3">Young leaves</tissue>
    </source>
</reference>
<accession>A0A9Q0K3F1</accession>
<sequence>MNIDGIVAGKRVFYLRVGYLWSLSTPLRDYFTLKRKFQDDRVILFRFEKLPIFFYYCGLLGHESERCDRFYADCKLHIQDHRCSDPVLRSQMPKNHFSADLRGTPPSKRLLENAQIFSISESSSLGTRITLAPSPESFLPPQGAAQGRNSGGGVARSGTEQTGCKNHRNKNLKSILVVIDGIHEAFNEKSSFNAIAMICSFLLENVVETHAGGGVKCLMKYCGGDAGEESSDTFGLEDLDADGDGSHSWWRWRRSSDGDGGGVKGINWAESLNSCKIGEKEGWG</sequence>
<protein>
    <recommendedName>
        <fullName evidence="2">Zinc knuckle CX2CX4HX4C domain-containing protein</fullName>
    </recommendedName>
</protein>
<dbReference type="AlphaFoldDB" id="A0A9Q0K3F1"/>
<feature type="domain" description="Zinc knuckle CX2CX4HX4C" evidence="2">
    <location>
        <begin position="23"/>
        <end position="68"/>
    </location>
</feature>
<evidence type="ECO:0000259" key="2">
    <source>
        <dbReference type="Pfam" id="PF14392"/>
    </source>
</evidence>
<evidence type="ECO:0000313" key="3">
    <source>
        <dbReference type="EMBL" id="KAJ4961681.1"/>
    </source>
</evidence>
<dbReference type="Pfam" id="PF14392">
    <property type="entry name" value="zf-CCHC_4"/>
    <property type="match status" value="1"/>
</dbReference>
<proteinExistence type="predicted"/>